<evidence type="ECO:0000256" key="3">
    <source>
        <dbReference type="ARBA" id="ARBA00022840"/>
    </source>
</evidence>
<sequence length="618" mass="67699">MARQHSLDDLWKLLLALEAHGKSQEETKAAAAISEPPKDYIMVGAIDFGTTFSGYAFSFKTSKNDIRMFSDWGSEVGLSGYKTPTCVLTNAQGDFEAFGYEAQQRYANLDEAKAKQHCYYDRFKMRLHNEKNLGRTTLISARNGKQRPAIEVFSLALRYLKTHVLEAVQKQSAQSISEDLIRWVITVPAIWSDASKQFMREAAFLAGIIKNVGSTRLVIALEPEAASLYCRTLDVNHVVSVSSAGGKKMPAGTKYLVMDAGGGTLDVTAHELIGDANGSVRELHQASGSDLGGAQVDNNYLHLLEDIFGKRVMDLFRLECSAGYLQFMSAFERIKRGVKPANTSTTNIPVPLDLSDKYLQVHNKSLKTGLQEYCQKNSGVKFSAGMLCLANNVMIQLFQPVVEGIITHMRALLSISALSGVTHLMMVGGFSDSPVLQSAIRDAFGAKLKVIIPIDASLCVIKGAVIFGHDPGLITTRISRKTYGIEVAQDFDSSAHDVTKKIVVDNVAHCLEVFKILVEKGEEVQMGNTRSFQFSPLQANQTAAEIKIYSTDLHRPKYVSENGVAYHGNISINLAGVGTNRLILVTVMFGGTEIHVHAKDGSSHNGHYATTKIEFMSE</sequence>
<keyword evidence="4" id="KW-0346">Stress response</keyword>
<dbReference type="InterPro" id="IPR043129">
    <property type="entry name" value="ATPase_NBD"/>
</dbReference>
<reference evidence="4" key="1">
    <citation type="submission" date="2022-02" db="EMBL/GenBank/DDBJ databases">
        <authorList>
            <person name="Liu D.D."/>
        </authorList>
    </citation>
    <scope>NUCLEOTIDE SEQUENCE</scope>
</reference>
<accession>A0AAU0MUS4</accession>
<keyword evidence="2" id="KW-0547">Nucleotide-binding</keyword>
<gene>
    <name evidence="4" type="primary">HSPA12</name>
</gene>
<dbReference type="CDD" id="cd10229">
    <property type="entry name" value="ASKHA_NBD_HSP70_HSPA12"/>
    <property type="match status" value="1"/>
</dbReference>
<dbReference type="Gene3D" id="3.30.420.40">
    <property type="match status" value="2"/>
</dbReference>
<dbReference type="SUPFAM" id="SSF53067">
    <property type="entry name" value="Actin-like ATPase domain"/>
    <property type="match status" value="2"/>
</dbReference>
<proteinExistence type="evidence at transcript level"/>
<dbReference type="PANTHER" id="PTHR14187:SF5">
    <property type="entry name" value="HEAT SHOCK 70 KDA PROTEIN 12A"/>
    <property type="match status" value="1"/>
</dbReference>
<dbReference type="Pfam" id="PF00012">
    <property type="entry name" value="HSP70"/>
    <property type="match status" value="1"/>
</dbReference>
<evidence type="ECO:0000256" key="2">
    <source>
        <dbReference type="ARBA" id="ARBA00022741"/>
    </source>
</evidence>
<evidence type="ECO:0000256" key="1">
    <source>
        <dbReference type="ARBA" id="ARBA00007381"/>
    </source>
</evidence>
<organism evidence="4">
    <name type="scientific">Urechis unicinctus</name>
    <name type="common">Fat innkeeper worm</name>
    <name type="synonym">Chinese penis fish</name>
    <dbReference type="NCBI Taxonomy" id="6432"/>
    <lineage>
        <taxon>Eukaryota</taxon>
        <taxon>Metazoa</taxon>
        <taxon>Spiralia</taxon>
        <taxon>Lophotrochozoa</taxon>
        <taxon>Annelida</taxon>
        <taxon>Polychaeta</taxon>
        <taxon>Echiura</taxon>
        <taxon>Xenopneusta</taxon>
        <taxon>Urechidae</taxon>
        <taxon>Urechis</taxon>
    </lineage>
</organism>
<dbReference type="GO" id="GO:0140662">
    <property type="term" value="F:ATP-dependent protein folding chaperone"/>
    <property type="evidence" value="ECO:0007669"/>
    <property type="project" value="InterPro"/>
</dbReference>
<name>A0AAU0MUS4_UREUN</name>
<dbReference type="InterPro" id="IPR013126">
    <property type="entry name" value="Hsp_70_fam"/>
</dbReference>
<protein>
    <submittedName>
        <fullName evidence="4">Heat shock protein family A member 12 variant X3</fullName>
    </submittedName>
</protein>
<dbReference type="EMBL" id="OM803163">
    <property type="protein sequence ID" value="WOS59942.1"/>
    <property type="molecule type" value="mRNA"/>
</dbReference>
<dbReference type="AlphaFoldDB" id="A0AAU0MUS4"/>
<evidence type="ECO:0000313" key="4">
    <source>
        <dbReference type="EMBL" id="WOS59942.1"/>
    </source>
</evidence>
<keyword evidence="3" id="KW-0067">ATP-binding</keyword>
<dbReference type="GO" id="GO:0005524">
    <property type="term" value="F:ATP binding"/>
    <property type="evidence" value="ECO:0007669"/>
    <property type="project" value="UniProtKB-KW"/>
</dbReference>
<comment type="similarity">
    <text evidence="1">Belongs to the heat shock protein 70 family.</text>
</comment>
<dbReference type="PANTHER" id="PTHR14187">
    <property type="entry name" value="ALPHA KINASE/ELONGATION FACTOR 2 KINASE"/>
    <property type="match status" value="1"/>
</dbReference>